<comment type="caution">
    <text evidence="2">The sequence shown here is derived from an EMBL/GenBank/DDBJ whole genome shotgun (WGS) entry which is preliminary data.</text>
</comment>
<protein>
    <submittedName>
        <fullName evidence="2">Uncharacterized protein</fullName>
    </submittedName>
</protein>
<proteinExistence type="predicted"/>
<reference evidence="2 3" key="2">
    <citation type="submission" date="2016-08" db="EMBL/GenBank/DDBJ databases">
        <title>Pervasive Adenine N6-methylation of Active Genes in Fungi.</title>
        <authorList>
            <consortium name="DOE Joint Genome Institute"/>
            <person name="Mondo S.J."/>
            <person name="Dannebaum R.O."/>
            <person name="Kuo R.C."/>
            <person name="Labutti K."/>
            <person name="Haridas S."/>
            <person name="Kuo A."/>
            <person name="Salamov A."/>
            <person name="Ahrendt S.R."/>
            <person name="Lipzen A."/>
            <person name="Sullivan W."/>
            <person name="Andreopoulos W.B."/>
            <person name="Clum A."/>
            <person name="Lindquist E."/>
            <person name="Daum C."/>
            <person name="Ramamoorthy G.K."/>
            <person name="Gryganskyi A."/>
            <person name="Culley D."/>
            <person name="Magnuson J.K."/>
            <person name="James T.Y."/>
            <person name="O'Malley M.A."/>
            <person name="Stajich J.E."/>
            <person name="Spatafora J.W."/>
            <person name="Visel A."/>
            <person name="Grigoriev I.V."/>
        </authorList>
    </citation>
    <scope>NUCLEOTIDE SEQUENCE [LARGE SCALE GENOMIC DNA]</scope>
    <source>
        <strain evidence="3">finn</strain>
    </source>
</reference>
<dbReference type="STRING" id="1754191.A0A1Y1UWS9"/>
<sequence>MSCVNTVSSPERHPLRWVLTRQLGNFLWYLGEIVADWYPLLRTKAVVKEKHLIRWVFISCGIYNLSKIILIGIHFKVTPSQLYNEKGEYDKDRMDMFYFVYWVVQLIIIYTSALYDLFVYLVLKKSVFTNSRTDIGFFKKFKTISEYRILLSAIISALFLPIVSVTIIIKFIYYIKYNFHDLDFSFDEVRKIISNVQYYMIFIDQILLFQSKQETSYDTNVSSNSYKLSLNKSNGSRSEKFQYSTLNNSTNALLSRSTIEQSESNTNTNMIISSMDYYNNTFNTITRKEINMNNYKFGNNNNSNRTKDRNVS</sequence>
<feature type="transmembrane region" description="Helical" evidence="1">
    <location>
        <begin position="99"/>
        <end position="123"/>
    </location>
</feature>
<reference evidence="2 3" key="1">
    <citation type="submission" date="2016-08" db="EMBL/GenBank/DDBJ databases">
        <title>Genomes of anaerobic fungi encode conserved fungal cellulosomes for biomass hydrolysis.</title>
        <authorList>
            <consortium name="DOE Joint Genome Institute"/>
            <person name="Haitjema C.H."/>
            <person name="Gilmore S.P."/>
            <person name="Henske J.K."/>
            <person name="Solomon K.V."/>
            <person name="De Groot R."/>
            <person name="Kuo A."/>
            <person name="Mondo S.J."/>
            <person name="Salamov A.A."/>
            <person name="Labutti K."/>
            <person name="Zhao Z."/>
            <person name="Chiniquy J."/>
            <person name="Barry K."/>
            <person name="Brewer H.M."/>
            <person name="Purvine S.O."/>
            <person name="Wright A.T."/>
            <person name="Boxma B."/>
            <person name="Van Alen T."/>
            <person name="Hackstein J.H."/>
            <person name="Baker S.E."/>
            <person name="Grigoriev I.V."/>
            <person name="O'Malley M.A."/>
        </authorList>
    </citation>
    <scope>NUCLEOTIDE SEQUENCE [LARGE SCALE GENOMIC DNA]</scope>
    <source>
        <strain evidence="3">finn</strain>
    </source>
</reference>
<keyword evidence="3" id="KW-1185">Reference proteome</keyword>
<feature type="transmembrane region" description="Helical" evidence="1">
    <location>
        <begin position="52"/>
        <end position="75"/>
    </location>
</feature>
<accession>A0A1Y1UWS9</accession>
<keyword evidence="1" id="KW-0472">Membrane</keyword>
<gene>
    <name evidence="2" type="ORF">BCR36DRAFT_156388</name>
</gene>
<dbReference type="EMBL" id="MCFH01000062">
    <property type="protein sequence ID" value="ORX42608.1"/>
    <property type="molecule type" value="Genomic_DNA"/>
</dbReference>
<dbReference type="AlphaFoldDB" id="A0A1Y1UWS9"/>
<dbReference type="OrthoDB" id="10433279at2759"/>
<evidence type="ECO:0000313" key="3">
    <source>
        <dbReference type="Proteomes" id="UP000193719"/>
    </source>
</evidence>
<name>A0A1Y1UWS9_9FUNG</name>
<organism evidence="2 3">
    <name type="scientific">Piromyces finnis</name>
    <dbReference type="NCBI Taxonomy" id="1754191"/>
    <lineage>
        <taxon>Eukaryota</taxon>
        <taxon>Fungi</taxon>
        <taxon>Fungi incertae sedis</taxon>
        <taxon>Chytridiomycota</taxon>
        <taxon>Chytridiomycota incertae sedis</taxon>
        <taxon>Neocallimastigomycetes</taxon>
        <taxon>Neocallimastigales</taxon>
        <taxon>Neocallimastigaceae</taxon>
        <taxon>Piromyces</taxon>
    </lineage>
</organism>
<feature type="transmembrane region" description="Helical" evidence="1">
    <location>
        <begin position="149"/>
        <end position="175"/>
    </location>
</feature>
<keyword evidence="1" id="KW-0812">Transmembrane</keyword>
<keyword evidence="1" id="KW-1133">Transmembrane helix</keyword>
<dbReference type="Proteomes" id="UP000193719">
    <property type="component" value="Unassembled WGS sequence"/>
</dbReference>
<evidence type="ECO:0000256" key="1">
    <source>
        <dbReference type="SAM" id="Phobius"/>
    </source>
</evidence>
<evidence type="ECO:0000313" key="2">
    <source>
        <dbReference type="EMBL" id="ORX42608.1"/>
    </source>
</evidence>